<protein>
    <submittedName>
        <fullName evidence="1">Uncharacterized protein</fullName>
    </submittedName>
</protein>
<dbReference type="EMBL" id="FXAW01000007">
    <property type="protein sequence ID" value="SMG47098.1"/>
    <property type="molecule type" value="Genomic_DNA"/>
</dbReference>
<accession>A0A1X7KZT1</accession>
<dbReference type="AlphaFoldDB" id="A0A1X7KZT1"/>
<proteinExistence type="predicted"/>
<dbReference type="OrthoDB" id="1428514at2"/>
<evidence type="ECO:0000313" key="1">
    <source>
        <dbReference type="EMBL" id="SMG47098.1"/>
    </source>
</evidence>
<name>A0A1X7KZT1_9BACT</name>
<sequence>MKKVTAILFILMKSNLYAQQEPNWKLGIEISQDNLSGENYAVTSGVISGYTIEYSAHNYSIGI</sequence>
<dbReference type="Proteomes" id="UP000193804">
    <property type="component" value="Unassembled WGS sequence"/>
</dbReference>
<reference evidence="2" key="1">
    <citation type="submission" date="2017-04" db="EMBL/GenBank/DDBJ databases">
        <authorList>
            <person name="Varghese N."/>
            <person name="Submissions S."/>
        </authorList>
    </citation>
    <scope>NUCLEOTIDE SEQUENCE [LARGE SCALE GENOMIC DNA]</scope>
    <source>
        <strain evidence="2">DSM 4125</strain>
    </source>
</reference>
<evidence type="ECO:0000313" key="2">
    <source>
        <dbReference type="Proteomes" id="UP000193804"/>
    </source>
</evidence>
<organism evidence="1 2">
    <name type="scientific">Marivirga sericea</name>
    <dbReference type="NCBI Taxonomy" id="1028"/>
    <lineage>
        <taxon>Bacteria</taxon>
        <taxon>Pseudomonadati</taxon>
        <taxon>Bacteroidota</taxon>
        <taxon>Cytophagia</taxon>
        <taxon>Cytophagales</taxon>
        <taxon>Marivirgaceae</taxon>
        <taxon>Marivirga</taxon>
    </lineage>
</organism>
<gene>
    <name evidence="1" type="ORF">SAMN05661096_03349</name>
</gene>
<keyword evidence="2" id="KW-1185">Reference proteome</keyword>
<dbReference type="RefSeq" id="WP_085518481.1">
    <property type="nucleotide sequence ID" value="NZ_FXAW01000007.1"/>
</dbReference>